<feature type="transmembrane region" description="Helical" evidence="1">
    <location>
        <begin position="28"/>
        <end position="51"/>
    </location>
</feature>
<gene>
    <name evidence="2" type="ORF">TELCIR_08912</name>
</gene>
<keyword evidence="3" id="KW-1185">Reference proteome</keyword>
<evidence type="ECO:0000313" key="2">
    <source>
        <dbReference type="EMBL" id="PIO69276.1"/>
    </source>
</evidence>
<name>A0A2G9UGF7_TELCI</name>
<dbReference type="AlphaFoldDB" id="A0A2G9UGF7"/>
<reference evidence="2 3" key="1">
    <citation type="submission" date="2015-09" db="EMBL/GenBank/DDBJ databases">
        <title>Draft genome of the parasitic nematode Teladorsagia circumcincta isolate WARC Sus (inbred).</title>
        <authorList>
            <person name="Mitreva M."/>
        </authorList>
    </citation>
    <scope>NUCLEOTIDE SEQUENCE [LARGE SCALE GENOMIC DNA]</scope>
    <source>
        <strain evidence="2 3">S</strain>
    </source>
</reference>
<evidence type="ECO:0000256" key="1">
    <source>
        <dbReference type="SAM" id="Phobius"/>
    </source>
</evidence>
<dbReference type="Proteomes" id="UP000230423">
    <property type="component" value="Unassembled WGS sequence"/>
</dbReference>
<proteinExistence type="predicted"/>
<sequence>IWGALSVKEKQITFCNPPLALNGSANRFWIYTNLAIIFIVLILHFTVWVILKRKGVEYPGVFSGRASERTVSIRRIVWKDQKRALNSLTLHLVLFFWSWCITVFGIELCGDFLHNWLPNAKLVETLQSYMEQLRILLCCSPLDPPPKVRTTLSDGNQLPTHSLLKKNEVK</sequence>
<dbReference type="Pfam" id="PF10320">
    <property type="entry name" value="7TM_GPCR_Srsx"/>
    <property type="match status" value="1"/>
</dbReference>
<feature type="transmembrane region" description="Helical" evidence="1">
    <location>
        <begin position="84"/>
        <end position="106"/>
    </location>
</feature>
<keyword evidence="1" id="KW-0812">Transmembrane</keyword>
<feature type="non-terminal residue" evidence="2">
    <location>
        <position position="1"/>
    </location>
</feature>
<dbReference type="EMBL" id="KZ346719">
    <property type="protein sequence ID" value="PIO69276.1"/>
    <property type="molecule type" value="Genomic_DNA"/>
</dbReference>
<keyword evidence="1" id="KW-0472">Membrane</keyword>
<keyword evidence="1" id="KW-1133">Transmembrane helix</keyword>
<organism evidence="2 3">
    <name type="scientific">Teladorsagia circumcincta</name>
    <name type="common">Brown stomach worm</name>
    <name type="synonym">Ostertagia circumcincta</name>
    <dbReference type="NCBI Taxonomy" id="45464"/>
    <lineage>
        <taxon>Eukaryota</taxon>
        <taxon>Metazoa</taxon>
        <taxon>Ecdysozoa</taxon>
        <taxon>Nematoda</taxon>
        <taxon>Chromadorea</taxon>
        <taxon>Rhabditida</taxon>
        <taxon>Rhabditina</taxon>
        <taxon>Rhabditomorpha</taxon>
        <taxon>Strongyloidea</taxon>
        <taxon>Trichostrongylidae</taxon>
        <taxon>Teladorsagia</taxon>
    </lineage>
</organism>
<protein>
    <submittedName>
        <fullName evidence="2">Uncharacterized protein</fullName>
    </submittedName>
</protein>
<dbReference type="InterPro" id="IPR019424">
    <property type="entry name" value="7TM_GPCR_Srsx"/>
</dbReference>
<dbReference type="OrthoDB" id="5850333at2759"/>
<evidence type="ECO:0000313" key="3">
    <source>
        <dbReference type="Proteomes" id="UP000230423"/>
    </source>
</evidence>
<accession>A0A2G9UGF7</accession>